<feature type="compositionally biased region" description="Basic residues" evidence="1">
    <location>
        <begin position="36"/>
        <end position="52"/>
    </location>
</feature>
<sequence length="97" mass="10910">MAHYDLTGKPIVKRSSSSSSSPRPARASLPLYLFRPKAKKPRTRRASKKGKNTKICDMDQECHGNSKEYILRSTSIRLSAMELGKHKNRLTNPAVLN</sequence>
<dbReference type="HOGENOM" id="CLU_2350376_0_0_1"/>
<accession>A0A0E0KLE6</accession>
<proteinExistence type="predicted"/>
<feature type="compositionally biased region" description="Low complexity" evidence="1">
    <location>
        <begin position="14"/>
        <end position="31"/>
    </location>
</feature>
<reference evidence="2" key="2">
    <citation type="submission" date="2018-05" db="EMBL/GenBank/DDBJ databases">
        <title>OpunRS2 (Oryza punctata Reference Sequence Version 2).</title>
        <authorList>
            <person name="Zhang J."/>
            <person name="Kudrna D."/>
            <person name="Lee S."/>
            <person name="Talag J."/>
            <person name="Welchert J."/>
            <person name="Wing R.A."/>
        </authorList>
    </citation>
    <scope>NUCLEOTIDE SEQUENCE [LARGE SCALE GENOMIC DNA]</scope>
</reference>
<name>A0A0E0KLE6_ORYPU</name>
<dbReference type="AlphaFoldDB" id="A0A0E0KLE6"/>
<keyword evidence="3" id="KW-1185">Reference proteome</keyword>
<evidence type="ECO:0000313" key="3">
    <source>
        <dbReference type="Proteomes" id="UP000026962"/>
    </source>
</evidence>
<dbReference type="Proteomes" id="UP000026962">
    <property type="component" value="Chromosome 3"/>
</dbReference>
<dbReference type="EnsemblPlants" id="OPUNC03G37660.1">
    <property type="protein sequence ID" value="OPUNC03G37660.1"/>
    <property type="gene ID" value="OPUNC03G37660"/>
</dbReference>
<evidence type="ECO:0000256" key="1">
    <source>
        <dbReference type="SAM" id="MobiDB-lite"/>
    </source>
</evidence>
<dbReference type="Gramene" id="OPUNC03G37660.1">
    <property type="protein sequence ID" value="OPUNC03G37660.1"/>
    <property type="gene ID" value="OPUNC03G37660"/>
</dbReference>
<protein>
    <submittedName>
        <fullName evidence="2">Uncharacterized protein</fullName>
    </submittedName>
</protein>
<organism evidence="2">
    <name type="scientific">Oryza punctata</name>
    <name type="common">Red rice</name>
    <dbReference type="NCBI Taxonomy" id="4537"/>
    <lineage>
        <taxon>Eukaryota</taxon>
        <taxon>Viridiplantae</taxon>
        <taxon>Streptophyta</taxon>
        <taxon>Embryophyta</taxon>
        <taxon>Tracheophyta</taxon>
        <taxon>Spermatophyta</taxon>
        <taxon>Magnoliopsida</taxon>
        <taxon>Liliopsida</taxon>
        <taxon>Poales</taxon>
        <taxon>Poaceae</taxon>
        <taxon>BOP clade</taxon>
        <taxon>Oryzoideae</taxon>
        <taxon>Oryzeae</taxon>
        <taxon>Oryzinae</taxon>
        <taxon>Oryza</taxon>
    </lineage>
</organism>
<feature type="region of interest" description="Disordered" evidence="1">
    <location>
        <begin position="1"/>
        <end position="58"/>
    </location>
</feature>
<evidence type="ECO:0000313" key="2">
    <source>
        <dbReference type="EnsemblPlants" id="OPUNC03G37660.1"/>
    </source>
</evidence>
<reference evidence="2" key="1">
    <citation type="submission" date="2015-04" db="UniProtKB">
        <authorList>
            <consortium name="EnsemblPlants"/>
        </authorList>
    </citation>
    <scope>IDENTIFICATION</scope>
</reference>